<dbReference type="InterPro" id="IPR023333">
    <property type="entry name" value="Proteasome_suB-type"/>
</dbReference>
<dbReference type="PROSITE" id="PS00854">
    <property type="entry name" value="PROTEASOME_BETA_1"/>
    <property type="match status" value="1"/>
</dbReference>
<keyword evidence="3 6" id="KW-0539">Nucleus</keyword>
<evidence type="ECO:0000256" key="6">
    <source>
        <dbReference type="PIRNR" id="PIRNR001213"/>
    </source>
</evidence>
<protein>
    <recommendedName>
        <fullName evidence="6">Proteasome subunit beta</fullName>
    </recommendedName>
</protein>
<comment type="similarity">
    <text evidence="6">Belongs to the peptidase T1B family.</text>
</comment>
<dbReference type="EMBL" id="JAZDUA010000494">
    <property type="protein sequence ID" value="KAK7791819.1"/>
    <property type="molecule type" value="Genomic_DNA"/>
</dbReference>
<keyword evidence="8" id="KW-1185">Reference proteome</keyword>
<reference evidence="7 8" key="1">
    <citation type="submission" date="2024-03" db="EMBL/GenBank/DDBJ databases">
        <title>The genome assembly and annotation of the cricket Gryllus longicercus Weissman &amp; Gray.</title>
        <authorList>
            <person name="Szrajer S."/>
            <person name="Gray D."/>
            <person name="Ylla G."/>
        </authorList>
    </citation>
    <scope>NUCLEOTIDE SEQUENCE [LARGE SCALE GENOMIC DNA]</scope>
    <source>
        <strain evidence="7">DAG 2021-001</strain>
        <tissue evidence="7">Whole body minus gut</tissue>
    </source>
</reference>
<evidence type="ECO:0000256" key="2">
    <source>
        <dbReference type="ARBA" id="ARBA00022942"/>
    </source>
</evidence>
<evidence type="ECO:0000256" key="1">
    <source>
        <dbReference type="ARBA" id="ARBA00022490"/>
    </source>
</evidence>
<evidence type="ECO:0000256" key="5">
    <source>
        <dbReference type="ARBA" id="ARBA00026071"/>
    </source>
</evidence>
<name>A0AAN9VB81_9ORTH</name>
<keyword evidence="2 6" id="KW-0647">Proteasome</keyword>
<evidence type="ECO:0000256" key="3">
    <source>
        <dbReference type="ARBA" id="ARBA00023242"/>
    </source>
</evidence>
<proteinExistence type="inferred from homology"/>
<dbReference type="GO" id="GO:0005737">
    <property type="term" value="C:cytoplasm"/>
    <property type="evidence" value="ECO:0007669"/>
    <property type="project" value="UniProtKB-SubCell"/>
</dbReference>
<dbReference type="GO" id="GO:0051603">
    <property type="term" value="P:proteolysis involved in protein catabolic process"/>
    <property type="evidence" value="ECO:0007669"/>
    <property type="project" value="InterPro"/>
</dbReference>
<dbReference type="GO" id="GO:0005634">
    <property type="term" value="C:nucleus"/>
    <property type="evidence" value="ECO:0007669"/>
    <property type="project" value="UniProtKB-SubCell"/>
</dbReference>
<dbReference type="Pfam" id="PF00227">
    <property type="entry name" value="Proteasome"/>
    <property type="match status" value="1"/>
</dbReference>
<dbReference type="PANTHER" id="PTHR32194">
    <property type="entry name" value="METALLOPROTEASE TLDD"/>
    <property type="match status" value="1"/>
</dbReference>
<comment type="function">
    <text evidence="4">Non-catalytic component of the proteasome, a multicatalytic proteinase complex which is characterized by its ability to cleave peptides with Arg, Phe, Tyr, Leu, and Glu adjacent to the leaving group at neutral or slightly basic pH. The proteasome has an ATP-dependent proteolytic activity.</text>
</comment>
<dbReference type="PROSITE" id="PS51476">
    <property type="entry name" value="PROTEASOME_BETA_2"/>
    <property type="match status" value="1"/>
</dbReference>
<organism evidence="7 8">
    <name type="scientific">Gryllus longicercus</name>
    <dbReference type="NCBI Taxonomy" id="2509291"/>
    <lineage>
        <taxon>Eukaryota</taxon>
        <taxon>Metazoa</taxon>
        <taxon>Ecdysozoa</taxon>
        <taxon>Arthropoda</taxon>
        <taxon>Hexapoda</taxon>
        <taxon>Insecta</taxon>
        <taxon>Pterygota</taxon>
        <taxon>Neoptera</taxon>
        <taxon>Polyneoptera</taxon>
        <taxon>Orthoptera</taxon>
        <taxon>Ensifera</taxon>
        <taxon>Gryllidea</taxon>
        <taxon>Grylloidea</taxon>
        <taxon>Gryllidae</taxon>
        <taxon>Gryllinae</taxon>
        <taxon>Gryllus</taxon>
    </lineage>
</organism>
<evidence type="ECO:0000313" key="7">
    <source>
        <dbReference type="EMBL" id="KAK7791819.1"/>
    </source>
</evidence>
<gene>
    <name evidence="7" type="ORF">R5R35_001241</name>
</gene>
<dbReference type="PIRSF" id="PIRSF001213">
    <property type="entry name" value="Psome_endopept_beta"/>
    <property type="match status" value="1"/>
</dbReference>
<evidence type="ECO:0000313" key="8">
    <source>
        <dbReference type="Proteomes" id="UP001378592"/>
    </source>
</evidence>
<dbReference type="CDD" id="cd03760">
    <property type="entry name" value="proteasome_beta_type_4"/>
    <property type="match status" value="1"/>
</dbReference>
<comment type="caution">
    <text evidence="7">The sequence shown here is derived from an EMBL/GenBank/DDBJ whole genome shotgun (WGS) entry which is preliminary data.</text>
</comment>
<dbReference type="Proteomes" id="UP001378592">
    <property type="component" value="Unassembled WGS sequence"/>
</dbReference>
<dbReference type="SUPFAM" id="SSF56235">
    <property type="entry name" value="N-terminal nucleophile aminohydrolases (Ntn hydrolases)"/>
    <property type="match status" value="1"/>
</dbReference>
<comment type="subunit">
    <text evidence="5">The 26S proteasome consists of a 20S proteasome core and two 19S regulatory subunits. The 20S proteasome core is composed of 28 subunits that are arranged in four stacked rings, resulting in a barrel-shaped structure. The two end rings are each formed by seven alpha subunits, and the two central rings are each formed by seven beta subunits. The catalytic chamber with the active sites is on the inside of the barrel.</text>
</comment>
<dbReference type="InterPro" id="IPR029055">
    <property type="entry name" value="Ntn_hydrolases_N"/>
</dbReference>
<sequence length="264" mass="29496">MACGTPHDMFSANPLWHNGPIPGGFYNFPGSKTAPLYSGAQRFHTPVTTGTSVLAIKCDGGVVIAADILGSYGSLARFRDLHRVHKINENTVLGVSGDYADFQHLQQIIEQKVISEQCLDDGFALKPRSLLCWLTRHLYYRRSRYDPLWTNFIVGGIQDGQPFLGTVDKLGTAYEDDHIATGYGAYIALPVMRDELAKAKQSGQPISKEDACKVLERCMTVLFFRDARSFPKYEMITLTEEGYEHHGTKTVKANWEIAHMVKGY</sequence>
<dbReference type="InterPro" id="IPR016295">
    <property type="entry name" value="Proteasome_beta4"/>
</dbReference>
<dbReference type="GO" id="GO:0019774">
    <property type="term" value="C:proteasome core complex, beta-subunit complex"/>
    <property type="evidence" value="ECO:0007669"/>
    <property type="project" value="UniProtKB-UniRule"/>
</dbReference>
<comment type="subcellular location">
    <subcellularLocation>
        <location evidence="6">Cytoplasm</location>
    </subcellularLocation>
    <subcellularLocation>
        <location evidence="6">Nucleus</location>
    </subcellularLocation>
</comment>
<dbReference type="AlphaFoldDB" id="A0AAN9VB81"/>
<evidence type="ECO:0000256" key="4">
    <source>
        <dbReference type="ARBA" id="ARBA00024953"/>
    </source>
</evidence>
<accession>A0AAN9VB81</accession>
<dbReference type="Gene3D" id="3.60.20.10">
    <property type="entry name" value="Glutamine Phosphoribosylpyrophosphate, subunit 1, domain 1"/>
    <property type="match status" value="1"/>
</dbReference>
<dbReference type="InterPro" id="IPR001353">
    <property type="entry name" value="Proteasome_sua/b"/>
</dbReference>
<dbReference type="PANTHER" id="PTHR32194:SF6">
    <property type="entry name" value="PROTEASOME SUBUNIT BETA"/>
    <property type="match status" value="1"/>
</dbReference>
<dbReference type="InterPro" id="IPR016050">
    <property type="entry name" value="Proteasome_bsu_CS"/>
</dbReference>
<keyword evidence="1 6" id="KW-0963">Cytoplasm</keyword>